<dbReference type="KEGG" id="naj:B1756_14370"/>
<dbReference type="AlphaFoldDB" id="A0A2Z2I268"/>
<reference evidence="2" key="1">
    <citation type="submission" date="2017-02" db="EMBL/GenBank/DDBJ databases">
        <title>Natronthermophilus aegyptiacus gen. nov.,sp. nov., an aerobic, extremely halophilic alkalithermophilic archaeon isolated from the athalassohaline Wadi An Natrun, Egypt.</title>
        <authorList>
            <person name="Zhao B."/>
        </authorList>
    </citation>
    <scope>NUCLEOTIDE SEQUENCE [LARGE SCALE GENOMIC DNA]</scope>
    <source>
        <strain evidence="2">JW/NM-HA 15</strain>
    </source>
</reference>
<dbReference type="Proteomes" id="UP000250088">
    <property type="component" value="Chromosome"/>
</dbReference>
<organism evidence="1 2">
    <name type="scientific">Natrarchaeobaculum aegyptiacum</name>
    <dbReference type="NCBI Taxonomy" id="745377"/>
    <lineage>
        <taxon>Archaea</taxon>
        <taxon>Methanobacteriati</taxon>
        <taxon>Methanobacteriota</taxon>
        <taxon>Stenosarchaea group</taxon>
        <taxon>Halobacteria</taxon>
        <taxon>Halobacteriales</taxon>
        <taxon>Natrialbaceae</taxon>
        <taxon>Natrarchaeobaculum</taxon>
    </lineage>
</organism>
<accession>A0A2Z2I268</accession>
<dbReference type="EMBL" id="CP019893">
    <property type="protein sequence ID" value="ARS90788.1"/>
    <property type="molecule type" value="Genomic_DNA"/>
</dbReference>
<gene>
    <name evidence="1" type="ORF">B1756_14370</name>
</gene>
<evidence type="ECO:0000313" key="1">
    <source>
        <dbReference type="EMBL" id="ARS90788.1"/>
    </source>
</evidence>
<proteinExistence type="predicted"/>
<evidence type="ECO:0000313" key="2">
    <source>
        <dbReference type="Proteomes" id="UP000250088"/>
    </source>
</evidence>
<keyword evidence="2" id="KW-1185">Reference proteome</keyword>
<sequence length="178" mass="19913">MEGTIAIEQQVEYEESEIDGNGNVQSESRYRKVAERAQFIQVPNQFVILESGAPSMMFDILGRTTDCAYEPAEIDIDGFILDQEEPSLWMLGFYEHGTQAENGTLYGSDIADDPIASDILQDSACNQVGIEHFYSDDAVKARASESGYIEVYSPDYEVEEFTDYLVDVLASHINRPTV</sequence>
<protein>
    <submittedName>
        <fullName evidence="1">Uncharacterized protein</fullName>
    </submittedName>
</protein>
<name>A0A2Z2I268_9EURY</name>